<feature type="region of interest" description="Disordered" evidence="1">
    <location>
        <begin position="1008"/>
        <end position="1035"/>
    </location>
</feature>
<reference evidence="3" key="1">
    <citation type="journal article" date="2012" name="Proc. Natl. Acad. Sci. U.S.A.">
        <title>Antigenic diversity is generated by distinct evolutionary mechanisms in African trypanosome species.</title>
        <authorList>
            <person name="Jackson A.P."/>
            <person name="Berry A."/>
            <person name="Aslett M."/>
            <person name="Allison H.C."/>
            <person name="Burton P."/>
            <person name="Vavrova-Anderson J."/>
            <person name="Brown R."/>
            <person name="Browne H."/>
            <person name="Corton N."/>
            <person name="Hauser H."/>
            <person name="Gamble J."/>
            <person name="Gilderthorp R."/>
            <person name="Marcello L."/>
            <person name="McQuillan J."/>
            <person name="Otto T.D."/>
            <person name="Quail M.A."/>
            <person name="Sanders M.J."/>
            <person name="van Tonder A."/>
            <person name="Ginger M.L."/>
            <person name="Field M.C."/>
            <person name="Barry J.D."/>
            <person name="Hertz-Fowler C."/>
            <person name="Berriman M."/>
        </authorList>
    </citation>
    <scope>NUCLEOTIDE SEQUENCE</scope>
    <source>
        <strain evidence="3">Y486</strain>
    </source>
</reference>
<dbReference type="InterPro" id="IPR047187">
    <property type="entry name" value="SF1_C_Upf1"/>
</dbReference>
<proteinExistence type="predicted"/>
<dbReference type="InterPro" id="IPR027417">
    <property type="entry name" value="P-loop_NTPase"/>
</dbReference>
<dbReference type="EMBL" id="HE573027">
    <property type="protein sequence ID" value="CCC53941.1"/>
    <property type="molecule type" value="Genomic_DNA"/>
</dbReference>
<evidence type="ECO:0000256" key="1">
    <source>
        <dbReference type="SAM" id="MobiDB-lite"/>
    </source>
</evidence>
<dbReference type="GO" id="GO:0004386">
    <property type="term" value="F:helicase activity"/>
    <property type="evidence" value="ECO:0007669"/>
    <property type="project" value="InterPro"/>
</dbReference>
<organism evidence="3">
    <name type="scientific">Trypanosoma vivax (strain Y486)</name>
    <dbReference type="NCBI Taxonomy" id="1055687"/>
    <lineage>
        <taxon>Eukaryota</taxon>
        <taxon>Discoba</taxon>
        <taxon>Euglenozoa</taxon>
        <taxon>Kinetoplastea</taxon>
        <taxon>Metakinetoplastina</taxon>
        <taxon>Trypanosomatida</taxon>
        <taxon>Trypanosomatidae</taxon>
        <taxon>Trypanosoma</taxon>
        <taxon>Duttonella</taxon>
    </lineage>
</organism>
<accession>G0U8L5</accession>
<dbReference type="Pfam" id="PF13087">
    <property type="entry name" value="AAA_12"/>
    <property type="match status" value="1"/>
</dbReference>
<dbReference type="Pfam" id="PF13086">
    <property type="entry name" value="AAA_11"/>
    <property type="match status" value="2"/>
</dbReference>
<name>G0U8L5_TRYVY</name>
<dbReference type="VEuPathDB" id="TriTrypDB:TvY486_1114250"/>
<evidence type="ECO:0000259" key="2">
    <source>
        <dbReference type="SMART" id="SM00382"/>
    </source>
</evidence>
<feature type="region of interest" description="Disordered" evidence="1">
    <location>
        <begin position="1796"/>
        <end position="1830"/>
    </location>
</feature>
<dbReference type="Gene3D" id="3.40.50.300">
    <property type="entry name" value="P-loop containing nucleotide triphosphate hydrolases"/>
    <property type="match status" value="2"/>
</dbReference>
<gene>
    <name evidence="3" type="ORF">TVY486_1114250</name>
</gene>
<sequence>MQDHESFSFPQLKDGSVISCARFLLEWVDAAPQTVAGQLHFCLLSLRQPMNQEQGSSSARKDASPAMGEGQDELTLSQCEPIIGRVSGLIERLSERLGLKCNTHGHCQPVVEKAFTHILSDTETATARGARDDSAEAAALASELLTVAHGTMFRAPLVLLLFHPFDVIRIWSCETLMRLAEKAGQTENAASNSEALWFFALQMLFTLAQLSCASLSVRTDDMTVCLADGFCSVFAVLAVLERGLVENESALRQQSAPCVGKEQHVVNDTNEGDCDRHNTPCRTPAITCGVPSAAVLLLGGSLLISWLLSAEGALSHENSEPPHSSNPTVRALTRAIRDRLGTKMPLWSAAVVCETRRAVAKIMLHMIINNGRKAGEAECTTGENFDKIWYRQRLRDLWWIASQIVPSSPTGSTGSRQTGDSAPAKMAGWLLTSWMRNVSAQLKLKSAVQLALKDESNDARGGNPAHQDNGAYRSVEMATRALSYMLLALSDALPQLATTHYYHDFLNSLQDDCVTLITYISLRANDPRTTLNLLQHLIASDLVAFGSWTHKHPQRCLKDAWETFPRLLQRVVTQITGEESSKPAPVSEGTDILTGQQRLLMMLETMDVITSHPSTCVWLLTEQTQTRGDTHNPLVLNVTRCMERTAVVLQSLVHFTQRQHNGETSTWPCNGLVMDPFESPVSRMASTLLLSSNAAFRSVGEALTTLYLGAIDNPTQERLRETAAQRIMQVVLSDEILCEHSLQLDNAKVDSLARSSGVMWANVMSACNWSSIPPWMSNASWWLSALLLDVCILPEAVRSQLLECVIMKLPQISERQKQARGGAAVANATCTSSGNDNNSVTHVVRDKYAVVATPHGEQDSSVVHSDVWEAQDAWFDVEALTRCAQRLLLSLVRKFSSYAASSFTNAVLHVTAVFPQVPTEESFKAKLATLLSAPLQKLLSDWRSMLIDYSPKWFVEILQTVQRDAGKRAAIQNRSMRECEEMEKREVELRKTQSESRQRVVRPAIEETRVGQREQQRVAPSPTPAAKGASGTKRTRDDMASIMVAQEDVGLSARPQPLGQSTQKRTKTCSASTTLCSAGSSGANSLLHRVREQRVQEIIRVENLSKAVESIHRAAGNTDLLERPPRVDDIIGKGDHCLAPEIPTIPLRFDTLMNGGLSLYISSFLPHIALEMRHDLLHRFDDMLDSCRVAVQACSYPFRNQPIPFSHILRVFIAGHKTFFMKRISTIGPSVAAVSALYDIQHKYVVNTLLQPHVAARGSRAHISAVERELLKGPRWSALSQGLLLSHCLDACQAQAVTIGLVALVPGWERNTLLQQHKSVPTLPPPPDLTIIEGPPGTGKTQTIAVLTLNLLHHLPKNERRVLLCAPSNCAVDEVLLRVRSLAKHAPQVANVQMLRVGVRENIDPEVLAVQPPLFLDDYVVSVFDGPPPRSRTDAAAGRGSSYNRGSEANRVLGASGLAGLNRNQARDKLLRETNVVCTTLGSIPQLQRAECHFDVVVIDEASQCTEPDVLLALMLAKRRALLVGDSRQLQPTVLCQMAGLQGLRRSLLQRLLQEGNRPFMLRTQFRMHPSICAFPNNYFYEGKLITHPSVLQRVCPAYSALGRSGTIAMSNIPRMIFVDVPNGRMEHSNKNGSRCCSALNRHEASALVFQLRCLRKILNLSLKQFAQHTGILTFYRAQKDAILRLMTREERVSGLQISTTDSFQGKEKDFVFISCVRAPVQGPHSASVVHCGPGDGSLGFLEDWHRINVALTRAKEFCIIFGHRQTFHTAAALSRRKTGMGEKALECPVPHLKASRGSSGILNAPATSSSSSTSLVGDSRCSSPTRGQQKDVIIDDECRTQSDEEGEVMVSSRPATKPDNDPFVLEELLLFAEKNPKGARIFQYRENLDLMMELMGPYSHQQAVSATGILGPSGA</sequence>
<protein>
    <submittedName>
        <fullName evidence="3">Putative regulator of nonsense transcripts 1</fullName>
    </submittedName>
</protein>
<dbReference type="InterPro" id="IPR041677">
    <property type="entry name" value="DNA2/NAM7_AAA_11"/>
</dbReference>
<dbReference type="PANTHER" id="PTHR10887">
    <property type="entry name" value="DNA2/NAM7 HELICASE FAMILY"/>
    <property type="match status" value="1"/>
</dbReference>
<feature type="domain" description="AAA+ ATPase" evidence="2">
    <location>
        <begin position="1326"/>
        <end position="1500"/>
    </location>
</feature>
<dbReference type="CDD" id="cd18808">
    <property type="entry name" value="SF1_C_Upf1"/>
    <property type="match status" value="1"/>
</dbReference>
<feature type="region of interest" description="Disordered" evidence="1">
    <location>
        <begin position="53"/>
        <end position="72"/>
    </location>
</feature>
<dbReference type="PANTHER" id="PTHR10887:SF495">
    <property type="entry name" value="HELICASE SENATAXIN ISOFORM X1-RELATED"/>
    <property type="match status" value="1"/>
</dbReference>
<dbReference type="InterPro" id="IPR003593">
    <property type="entry name" value="AAA+_ATPase"/>
</dbReference>
<dbReference type="SMART" id="SM00382">
    <property type="entry name" value="AAA"/>
    <property type="match status" value="1"/>
</dbReference>
<dbReference type="InterPro" id="IPR041679">
    <property type="entry name" value="DNA2/NAM7-like_C"/>
</dbReference>
<evidence type="ECO:0000313" key="3">
    <source>
        <dbReference type="EMBL" id="CCC53941.1"/>
    </source>
</evidence>
<dbReference type="InterPro" id="IPR045055">
    <property type="entry name" value="DNA2/NAM7-like"/>
</dbReference>
<dbReference type="SUPFAM" id="SSF52540">
    <property type="entry name" value="P-loop containing nucleoside triphosphate hydrolases"/>
    <property type="match status" value="1"/>
</dbReference>